<proteinExistence type="predicted"/>
<gene>
    <name evidence="1" type="ORF">OMM_05357</name>
</gene>
<reference evidence="2" key="1">
    <citation type="submission" date="2012-11" db="EMBL/GenBank/DDBJ databases">
        <authorList>
            <person name="Lucero-Rivera Y.E."/>
            <person name="Tovar-Ramirez D."/>
        </authorList>
    </citation>
    <scope>NUCLEOTIDE SEQUENCE [LARGE SCALE GENOMIC DNA]</scope>
    <source>
        <strain evidence="2">Araruama</strain>
    </source>
</reference>
<name>A0A1V1NWV1_9BACT</name>
<comment type="caution">
    <text evidence="1">The sequence shown here is derived from an EMBL/GenBank/DDBJ whole genome shotgun (WGS) entry which is preliminary data.</text>
</comment>
<evidence type="ECO:0000313" key="1">
    <source>
        <dbReference type="EMBL" id="ETR67033.1"/>
    </source>
</evidence>
<dbReference type="Proteomes" id="UP000189670">
    <property type="component" value="Unassembled WGS sequence"/>
</dbReference>
<protein>
    <submittedName>
        <fullName evidence="1">Uncharacterized protein</fullName>
    </submittedName>
</protein>
<dbReference type="Gene3D" id="2.60.120.260">
    <property type="entry name" value="Galactose-binding domain-like"/>
    <property type="match status" value="1"/>
</dbReference>
<dbReference type="Pfam" id="PF20773">
    <property type="entry name" value="InhA-like_MAM"/>
    <property type="match status" value="1"/>
</dbReference>
<dbReference type="InterPro" id="IPR003961">
    <property type="entry name" value="FN3_dom"/>
</dbReference>
<accession>A0A1V1NWV1</accession>
<sequence>MDSTAYITLTIDEPCSITIQYGIDQQYTQSVANTVINRSHKILLSELSENTKYNFIVMCRDESGNISYSDNNSFKTKYNFVNYFDNMEDTSHQWFPQVIAGDVSPWEIDTENYHSSTSAWHTDNYDKMSTNVLTSQAIDIRDSYIAQLTFWHQMKSEKNWDGGYLQISIDDGNTWNSLNQSEMIQGTPFGILEDNNASGRVNAWNGNISWEKVIFDISRYAGNKILLKFIMESDEATDCGENDGWYIDDLTVSKNYGCNKF</sequence>
<dbReference type="CDD" id="cd00063">
    <property type="entry name" value="FN3"/>
    <property type="match status" value="1"/>
</dbReference>
<evidence type="ECO:0000313" key="2">
    <source>
        <dbReference type="Proteomes" id="UP000189670"/>
    </source>
</evidence>
<dbReference type="EMBL" id="ATBP01001595">
    <property type="protein sequence ID" value="ETR67033.1"/>
    <property type="molecule type" value="Genomic_DNA"/>
</dbReference>
<dbReference type="AlphaFoldDB" id="A0A1V1NWV1"/>
<dbReference type="InterPro" id="IPR013783">
    <property type="entry name" value="Ig-like_fold"/>
</dbReference>
<dbReference type="Gene3D" id="2.60.40.10">
    <property type="entry name" value="Immunoglobulins"/>
    <property type="match status" value="1"/>
</dbReference>
<organism evidence="1 2">
    <name type="scientific">Candidatus Magnetoglobus multicellularis str. Araruama</name>
    <dbReference type="NCBI Taxonomy" id="890399"/>
    <lineage>
        <taxon>Bacteria</taxon>
        <taxon>Pseudomonadati</taxon>
        <taxon>Thermodesulfobacteriota</taxon>
        <taxon>Desulfobacteria</taxon>
        <taxon>Desulfobacterales</taxon>
        <taxon>Desulfobacteraceae</taxon>
        <taxon>Candidatus Magnetoglobus</taxon>
    </lineage>
</organism>